<evidence type="ECO:0000259" key="4">
    <source>
        <dbReference type="Pfam" id="PF14508"/>
    </source>
</evidence>
<dbReference type="InterPro" id="IPR029483">
    <property type="entry name" value="GH97_C"/>
</dbReference>
<keyword evidence="1" id="KW-0378">Hydrolase</keyword>
<keyword evidence="2" id="KW-0326">Glycosidase</keyword>
<evidence type="ECO:0000256" key="1">
    <source>
        <dbReference type="ARBA" id="ARBA00022801"/>
    </source>
</evidence>
<sequence>MRTIPGILISVLSVARIVREGRAGNNAPFHDVIHPPKNNVELTVTVFVDDGGTLRYKVDAQDQQIISPSSLGLLLSGGVRIGSDVTIEKKTDHKDVKESYRKMGTHPVAQSHYVEVTYTVFHIPTEFTYLVDFRVHDAPSPGISFRYRMLGNESLVIQDDMSEFRMDFAPTDRAWTYEREDGRPMLELKTDTGPFKKVRPSMLALRQRGNKARYGLPMVIEDSSWSVPYPYRAIHEAALFDWEGFHIVALPDAKGFRTELARVAHPGAPPLLKMSLPLTTSWRVVQIARNLNQLVNSDLISDLSPPPEVRNPGLFAFLKTSGELPDLPGYIKPGRSAWSWWGKRGAKVLGPAGEIQYLEAASKLGFEYTTIDDGWEKWPDAWETVKNLTGYAKTKGVGVFLWKHRIQIDDPTDDYKQLQDFLDRVKQAGAVGIKVDFFESEWYNGIRLQEAVNREAAKRELMTNLHGIQKPTGESRTYPNEITREAIFGLEVNKLWPNIKLKPVHNAALSFTRFSSGPGDYTPLALRRERRGKTTEVHQVATLVTFTSPLQTIAENISVIRSKSYRDVIAAIPTTWDETRALPPSAIGSLTVLARRKGDTWYIGIVSGVAQTRNIKSIPLDFLDSNKIYTGTFLYTHSMSDNEQDDKVAVKRVRRMKCTRLTNVRLWGEGIRADGMVLIMKQMGKRAAV</sequence>
<feature type="domain" description="Glycosyl-hydrolase 97 catalytic" evidence="3">
    <location>
        <begin position="355"/>
        <end position="486"/>
    </location>
</feature>
<dbReference type="InterPro" id="IPR014718">
    <property type="entry name" value="GH-type_carb-bd"/>
</dbReference>
<dbReference type="InterPro" id="IPR052720">
    <property type="entry name" value="Glycosyl_hydrolase_97"/>
</dbReference>
<dbReference type="Pfam" id="PF14509">
    <property type="entry name" value="GH97_C"/>
    <property type="match status" value="1"/>
</dbReference>
<evidence type="ECO:0000256" key="2">
    <source>
        <dbReference type="ARBA" id="ARBA00023295"/>
    </source>
</evidence>
<evidence type="ECO:0000313" key="6">
    <source>
        <dbReference type="EMBL" id="CEM39880.1"/>
    </source>
</evidence>
<dbReference type="SUPFAM" id="SSF51445">
    <property type="entry name" value="(Trans)glycosidases"/>
    <property type="match status" value="1"/>
</dbReference>
<dbReference type="OrthoDB" id="492452at2759"/>
<dbReference type="InParanoid" id="A0A0G4H7N7"/>
<dbReference type="InterPro" id="IPR013780">
    <property type="entry name" value="Glyco_hydro_b"/>
</dbReference>
<dbReference type="GO" id="GO:0016798">
    <property type="term" value="F:hydrolase activity, acting on glycosyl bonds"/>
    <property type="evidence" value="ECO:0007669"/>
    <property type="project" value="UniProtKB-KW"/>
</dbReference>
<dbReference type="Gene3D" id="2.70.98.10">
    <property type="match status" value="1"/>
</dbReference>
<dbReference type="Proteomes" id="UP000041254">
    <property type="component" value="Unassembled WGS sequence"/>
</dbReference>
<dbReference type="InterPro" id="IPR013785">
    <property type="entry name" value="Aldolase_TIM"/>
</dbReference>
<feature type="domain" description="Glycosyl-hydrolase 97 C-terminal oligomerisation" evidence="5">
    <location>
        <begin position="575"/>
        <end position="654"/>
    </location>
</feature>
<evidence type="ECO:0008006" key="8">
    <source>
        <dbReference type="Google" id="ProtNLM"/>
    </source>
</evidence>
<dbReference type="Pfam" id="PF14508">
    <property type="entry name" value="GH97_N"/>
    <property type="match status" value="1"/>
</dbReference>
<protein>
    <recommendedName>
        <fullName evidence="8">Alpha-galactosidase</fullName>
    </recommendedName>
</protein>
<dbReference type="Pfam" id="PF10566">
    <property type="entry name" value="Glyco_hydro_97"/>
    <property type="match status" value="1"/>
</dbReference>
<dbReference type="PhylomeDB" id="A0A0G4H7N7"/>
<dbReference type="PANTHER" id="PTHR35803:SF2">
    <property type="entry name" value="RETAINING ALPHA-GALACTOSIDASE"/>
    <property type="match status" value="1"/>
</dbReference>
<dbReference type="PANTHER" id="PTHR35803">
    <property type="entry name" value="GLUCAN 1,4-ALPHA-GLUCOSIDASE SUSB-RELATED"/>
    <property type="match status" value="1"/>
</dbReference>
<gene>
    <name evidence="6" type="ORF">Vbra_6657</name>
</gene>
<evidence type="ECO:0000259" key="3">
    <source>
        <dbReference type="Pfam" id="PF10566"/>
    </source>
</evidence>
<dbReference type="Gene3D" id="2.60.40.1180">
    <property type="entry name" value="Golgi alpha-mannosidase II"/>
    <property type="match status" value="1"/>
</dbReference>
<evidence type="ECO:0000313" key="7">
    <source>
        <dbReference type="Proteomes" id="UP000041254"/>
    </source>
</evidence>
<dbReference type="EMBL" id="CDMY01001055">
    <property type="protein sequence ID" value="CEM39880.1"/>
    <property type="molecule type" value="Genomic_DNA"/>
</dbReference>
<reference evidence="6 7" key="1">
    <citation type="submission" date="2014-11" db="EMBL/GenBank/DDBJ databases">
        <authorList>
            <person name="Zhu J."/>
            <person name="Qi W."/>
            <person name="Song R."/>
        </authorList>
    </citation>
    <scope>NUCLEOTIDE SEQUENCE [LARGE SCALE GENOMIC DNA]</scope>
</reference>
<dbReference type="AlphaFoldDB" id="A0A0G4H7N7"/>
<proteinExistence type="predicted"/>
<dbReference type="InterPro" id="IPR017853">
    <property type="entry name" value="GH"/>
</dbReference>
<accession>A0A0G4H7N7</accession>
<organism evidence="6 7">
    <name type="scientific">Vitrella brassicaformis (strain CCMP3155)</name>
    <dbReference type="NCBI Taxonomy" id="1169540"/>
    <lineage>
        <taxon>Eukaryota</taxon>
        <taxon>Sar</taxon>
        <taxon>Alveolata</taxon>
        <taxon>Colpodellida</taxon>
        <taxon>Vitrellaceae</taxon>
        <taxon>Vitrella</taxon>
    </lineage>
</organism>
<dbReference type="GO" id="GO:0030246">
    <property type="term" value="F:carbohydrate binding"/>
    <property type="evidence" value="ECO:0007669"/>
    <property type="project" value="InterPro"/>
</dbReference>
<keyword evidence="7" id="KW-1185">Reference proteome</keyword>
<evidence type="ECO:0000259" key="5">
    <source>
        <dbReference type="Pfam" id="PF14509"/>
    </source>
</evidence>
<dbReference type="VEuPathDB" id="CryptoDB:Vbra_6657"/>
<dbReference type="InterPro" id="IPR029486">
    <property type="entry name" value="GH97_N"/>
</dbReference>
<dbReference type="InterPro" id="IPR019563">
    <property type="entry name" value="GH97_catalytic"/>
</dbReference>
<feature type="domain" description="Glycosyl-hydrolase 97 N-terminal" evidence="4">
    <location>
        <begin position="40"/>
        <end position="306"/>
    </location>
</feature>
<name>A0A0G4H7N7_VITBC</name>
<dbReference type="Gene3D" id="3.20.20.70">
    <property type="entry name" value="Aldolase class I"/>
    <property type="match status" value="1"/>
</dbReference>